<name>A0A0N7G7J3_9VIRU</name>
<evidence type="ECO:0000313" key="2">
    <source>
        <dbReference type="EMBL" id="ALH22945.1"/>
    </source>
</evidence>
<evidence type="ECO:0000313" key="3">
    <source>
        <dbReference type="Proteomes" id="UP000203826"/>
    </source>
</evidence>
<dbReference type="KEGG" id="vg:26048906"/>
<dbReference type="Proteomes" id="UP000203826">
    <property type="component" value="Segment"/>
</dbReference>
<reference evidence="2 3" key="1">
    <citation type="journal article" date="2015" name="Genome Announc.">
        <title>The 474-Kilobase-Pair Complete Genome Sequence of CeV-01B, a Virus Infecting Haptolina (Chrysochromulina) ericina (Prymnesiophyceae).</title>
        <authorList>
            <person name="Gallot-Lavallee L."/>
            <person name="Pagarete A."/>
            <person name="Legendre M."/>
            <person name="Santini S."/>
            <person name="Sandaa R.A."/>
            <person name="Himmelbauer H."/>
            <person name="Ogata H."/>
            <person name="Bratbak G."/>
            <person name="Claverie J.M."/>
        </authorList>
    </citation>
    <scope>NUCLEOTIDE SEQUENCE [LARGE SCALE GENOMIC DNA]</scope>
    <source>
        <strain evidence="2">CeV-01B</strain>
    </source>
</reference>
<accession>A0A0N7G7J3</accession>
<gene>
    <name evidence="2" type="ORF">ceV_039</name>
</gene>
<evidence type="ECO:0000256" key="1">
    <source>
        <dbReference type="SAM" id="MobiDB-lite"/>
    </source>
</evidence>
<keyword evidence="3" id="KW-1185">Reference proteome</keyword>
<sequence>MDNSLLEVIPWNASALELSSEIANDIGISHDFFTSNGEIIYGNDNTFAIDIKFKANQPGFVVQHIKKQIYDNDKKTIVEDIEYWEIFYISPNNRYIDPRDNSVYYLSENADSFKYGVEDDNSIIANGKYIQTGISEFYPYNNSDDAVKFRRGTMLSTSKLVEIFGDSVIFGNINTPANGLPYSSTKISVNGLMISEPKLKRIVTGEWNVHIDELVELKEEFQYLDPPEGIRKEPWSFKRFDYLTDMSDDERIQIAQKLQPYILDKSHRKLLISSDIVINEDIANKLFDYLTTAQFSVKPKKSKKTKKRNGGTKKYKKKSTKKSKKKIKRVKSRKKKI</sequence>
<feature type="region of interest" description="Disordered" evidence="1">
    <location>
        <begin position="300"/>
        <end position="337"/>
    </location>
</feature>
<proteinExistence type="predicted"/>
<organism evidence="2 3">
    <name type="scientific">Chrysochromulina ericina virus CeV-01B</name>
    <dbReference type="NCBI Taxonomy" id="3070830"/>
    <lineage>
        <taxon>Viruses</taxon>
        <taxon>Varidnaviria</taxon>
        <taxon>Bamfordvirae</taxon>
        <taxon>Nucleocytoviricota</taxon>
        <taxon>Megaviricetes</taxon>
        <taxon>Imitervirales</taxon>
        <taxon>Mesomimiviridae</taxon>
        <taxon>Tethysvirus</taxon>
        <taxon>Tethysvirus raunefjordenense</taxon>
    </lineage>
</organism>
<dbReference type="EMBL" id="KT820662">
    <property type="protein sequence ID" value="ALH22945.1"/>
    <property type="molecule type" value="Genomic_DNA"/>
</dbReference>
<protein>
    <submittedName>
        <fullName evidence="2">Uncharacterized protein</fullName>
    </submittedName>
</protein>